<dbReference type="GO" id="GO:0046872">
    <property type="term" value="F:metal ion binding"/>
    <property type="evidence" value="ECO:0007669"/>
    <property type="project" value="UniProtKB-KW"/>
</dbReference>
<dbReference type="GO" id="GO:0005829">
    <property type="term" value="C:cytosol"/>
    <property type="evidence" value="ECO:0007669"/>
    <property type="project" value="TreeGrafter"/>
</dbReference>
<proteinExistence type="inferred from homology"/>
<dbReference type="InterPro" id="IPR003473">
    <property type="entry name" value="NadA"/>
</dbReference>
<feature type="binding site" evidence="9">
    <location>
        <begin position="228"/>
        <end position="230"/>
    </location>
    <ligand>
        <name>iminosuccinate</name>
        <dbReference type="ChEBI" id="CHEBI:77875"/>
    </ligand>
</feature>
<feature type="binding site" evidence="9">
    <location>
        <position position="117"/>
    </location>
    <ligand>
        <name>[4Fe-4S] cluster</name>
        <dbReference type="ChEBI" id="CHEBI:49883"/>
    </ligand>
</feature>
<keyword evidence="4 9" id="KW-0662">Pyridine nucleotide biosynthesis</keyword>
<dbReference type="PANTHER" id="PTHR30573:SF0">
    <property type="entry name" value="QUINOLINATE SYNTHASE, CHLOROPLASTIC"/>
    <property type="match status" value="1"/>
</dbReference>
<dbReference type="HAMAP" id="MF_00568">
    <property type="entry name" value="NadA_type2"/>
    <property type="match status" value="1"/>
</dbReference>
<dbReference type="SUPFAM" id="SSF142754">
    <property type="entry name" value="NadA-like"/>
    <property type="match status" value="1"/>
</dbReference>
<dbReference type="NCBIfam" id="TIGR00550">
    <property type="entry name" value="nadA"/>
    <property type="match status" value="1"/>
</dbReference>
<evidence type="ECO:0000256" key="3">
    <source>
        <dbReference type="ARBA" id="ARBA00022485"/>
    </source>
</evidence>
<dbReference type="EC" id="2.5.1.72" evidence="2 9"/>
<dbReference type="GO" id="GO:0008987">
    <property type="term" value="F:quinolinate synthetase A activity"/>
    <property type="evidence" value="ECO:0007669"/>
    <property type="project" value="UniProtKB-UniRule"/>
</dbReference>
<dbReference type="GO" id="GO:0034628">
    <property type="term" value="P:'de novo' NAD+ biosynthetic process from L-aspartate"/>
    <property type="evidence" value="ECO:0007669"/>
    <property type="project" value="TreeGrafter"/>
</dbReference>
<comment type="cofactor">
    <cofactor evidence="9">
        <name>[4Fe-4S] cluster</name>
        <dbReference type="ChEBI" id="CHEBI:49883"/>
    </cofactor>
    <text evidence="9">Binds 1 [4Fe-4S] cluster per subunit.</text>
</comment>
<comment type="function">
    <text evidence="9">Catalyzes the condensation of iminoaspartate with dihydroxyacetone phosphate to form quinolinate.</text>
</comment>
<accession>A0A2W5PYA3</accession>
<evidence type="ECO:0000256" key="4">
    <source>
        <dbReference type="ARBA" id="ARBA00022642"/>
    </source>
</evidence>
<comment type="catalytic activity">
    <reaction evidence="9">
        <text>iminosuccinate + dihydroxyacetone phosphate = quinolinate + phosphate + 2 H2O + H(+)</text>
        <dbReference type="Rhea" id="RHEA:25888"/>
        <dbReference type="ChEBI" id="CHEBI:15377"/>
        <dbReference type="ChEBI" id="CHEBI:15378"/>
        <dbReference type="ChEBI" id="CHEBI:29959"/>
        <dbReference type="ChEBI" id="CHEBI:43474"/>
        <dbReference type="ChEBI" id="CHEBI:57642"/>
        <dbReference type="ChEBI" id="CHEBI:77875"/>
        <dbReference type="EC" id="2.5.1.72"/>
    </reaction>
</comment>
<feature type="binding site" evidence="9">
    <location>
        <position position="54"/>
    </location>
    <ligand>
        <name>iminosuccinate</name>
        <dbReference type="ChEBI" id="CHEBI:77875"/>
    </ligand>
</feature>
<feature type="binding site" evidence="9">
    <location>
        <position position="202"/>
    </location>
    <ligand>
        <name>[4Fe-4S] cluster</name>
        <dbReference type="ChEBI" id="CHEBI:49883"/>
    </ligand>
</feature>
<keyword evidence="6 9" id="KW-0479">Metal-binding</keyword>
<dbReference type="NCBIfam" id="NF006879">
    <property type="entry name" value="PRK09375.1-4"/>
    <property type="match status" value="1"/>
</dbReference>
<keyword evidence="9" id="KW-0963">Cytoplasm</keyword>
<sequence length="332" mass="36637">MTNLAYTDDVARATAPVWNMLKDQYDETYFQSMAPYIVEINRLKKEKNAVILAHNYMTPDIFHGVADIVGDSLALAREAAKTQADIIVQCGVHFMAETSKILCMDKKVLIPDMKAGCSLAESITAADIKLLREKYPGVPIATYVNTSADVKAESDICVTSGNAVKIINAMSEDTVLMVPDQYLAAYTQTKTSKKILTWAGSCMVHEKFTPEEIAAMRVKYPGVVVIAHPECPPEVIAASDFAGSTQQMIEFVEKDKPAKVMLITECSMSDNIQAAHPEMQLVRPCQLCPHMKKITLPKILECLQNETGEIFVDAAIAGRARLPIERMLEMSK</sequence>
<evidence type="ECO:0000256" key="6">
    <source>
        <dbReference type="ARBA" id="ARBA00022723"/>
    </source>
</evidence>
<dbReference type="EMBL" id="QFQB01000012">
    <property type="protein sequence ID" value="PZQ47463.1"/>
    <property type="molecule type" value="Genomic_DNA"/>
</dbReference>
<name>A0A2W5PYA3_9BACT</name>
<gene>
    <name evidence="9" type="primary">nadA</name>
    <name evidence="10" type="ORF">DI551_03235</name>
</gene>
<feature type="binding site" evidence="9">
    <location>
        <position position="245"/>
    </location>
    <ligand>
        <name>iminosuccinate</name>
        <dbReference type="ChEBI" id="CHEBI:77875"/>
    </ligand>
</feature>
<comment type="caution">
    <text evidence="10">The sequence shown here is derived from an EMBL/GenBank/DDBJ whole genome shotgun (WGS) entry which is preliminary data.</text>
</comment>
<feature type="binding site" evidence="9">
    <location>
        <position position="160"/>
    </location>
    <ligand>
        <name>iminosuccinate</name>
        <dbReference type="ChEBI" id="CHEBI:77875"/>
    </ligand>
</feature>
<dbReference type="Proteomes" id="UP000249417">
    <property type="component" value="Unassembled WGS sequence"/>
</dbReference>
<evidence type="ECO:0000256" key="5">
    <source>
        <dbReference type="ARBA" id="ARBA00022679"/>
    </source>
</evidence>
<dbReference type="InterPro" id="IPR023066">
    <property type="entry name" value="Quinolinate_synth_type2"/>
</dbReference>
<comment type="pathway">
    <text evidence="1 9">Cofactor biosynthesis; NAD(+) biosynthesis; quinolinate from iminoaspartate: step 1/1.</text>
</comment>
<dbReference type="AlphaFoldDB" id="A0A2W5PYA3"/>
<dbReference type="UniPathway" id="UPA00253">
    <property type="reaction ID" value="UER00327"/>
</dbReference>
<comment type="subcellular location">
    <subcellularLocation>
        <location evidence="9">Cytoplasm</location>
    </subcellularLocation>
</comment>
<evidence type="ECO:0000256" key="2">
    <source>
        <dbReference type="ARBA" id="ARBA00012669"/>
    </source>
</evidence>
<protein>
    <recommendedName>
        <fullName evidence="2 9">Quinolinate synthase</fullName>
        <ecNumber evidence="2 9">2.5.1.72</ecNumber>
    </recommendedName>
</protein>
<feature type="binding site" evidence="9">
    <location>
        <begin position="143"/>
        <end position="145"/>
    </location>
    <ligand>
        <name>iminosuccinate</name>
        <dbReference type="ChEBI" id="CHEBI:77875"/>
    </ligand>
</feature>
<feature type="binding site" evidence="9">
    <location>
        <position position="72"/>
    </location>
    <ligand>
        <name>iminosuccinate</name>
        <dbReference type="ChEBI" id="CHEBI:77875"/>
    </ligand>
</feature>
<keyword evidence="7 9" id="KW-0408">Iron</keyword>
<feature type="binding site" evidence="9">
    <location>
        <position position="288"/>
    </location>
    <ligand>
        <name>[4Fe-4S] cluster</name>
        <dbReference type="ChEBI" id="CHEBI:49883"/>
    </ligand>
</feature>
<evidence type="ECO:0000256" key="1">
    <source>
        <dbReference type="ARBA" id="ARBA00005065"/>
    </source>
</evidence>
<dbReference type="GO" id="GO:0051539">
    <property type="term" value="F:4 iron, 4 sulfur cluster binding"/>
    <property type="evidence" value="ECO:0007669"/>
    <property type="project" value="UniProtKB-KW"/>
</dbReference>
<reference evidence="10 11" key="1">
    <citation type="submission" date="2017-08" db="EMBL/GenBank/DDBJ databases">
        <title>Infants hospitalized years apart are colonized by the same room-sourced microbial strains.</title>
        <authorList>
            <person name="Brooks B."/>
            <person name="Olm M.R."/>
            <person name="Firek B.A."/>
            <person name="Baker R."/>
            <person name="Thomas B.C."/>
            <person name="Morowitz M.J."/>
            <person name="Banfield J.F."/>
        </authorList>
    </citation>
    <scope>NUCLEOTIDE SEQUENCE [LARGE SCALE GENOMIC DNA]</scope>
    <source>
        <strain evidence="10">S2_005_002_R2_29</strain>
    </source>
</reference>
<dbReference type="PANTHER" id="PTHR30573">
    <property type="entry name" value="QUINOLINATE SYNTHETASE A"/>
    <property type="match status" value="1"/>
</dbReference>
<evidence type="ECO:0000313" key="10">
    <source>
        <dbReference type="EMBL" id="PZQ47463.1"/>
    </source>
</evidence>
<dbReference type="Pfam" id="PF02445">
    <property type="entry name" value="NadA"/>
    <property type="match status" value="1"/>
</dbReference>
<keyword evidence="5 9" id="KW-0808">Transferase</keyword>
<evidence type="ECO:0000256" key="9">
    <source>
        <dbReference type="HAMAP-Rule" id="MF_00568"/>
    </source>
</evidence>
<evidence type="ECO:0000313" key="11">
    <source>
        <dbReference type="Proteomes" id="UP000249417"/>
    </source>
</evidence>
<dbReference type="Gene3D" id="3.40.50.10800">
    <property type="entry name" value="NadA-like"/>
    <property type="match status" value="3"/>
</dbReference>
<comment type="similarity">
    <text evidence="9">Belongs to the quinolinate synthase family. Type 2 subfamily.</text>
</comment>
<dbReference type="NCBIfam" id="NF006878">
    <property type="entry name" value="PRK09375.1-2"/>
    <property type="match status" value="1"/>
</dbReference>
<evidence type="ECO:0000256" key="8">
    <source>
        <dbReference type="ARBA" id="ARBA00023014"/>
    </source>
</evidence>
<evidence type="ECO:0000256" key="7">
    <source>
        <dbReference type="ARBA" id="ARBA00023004"/>
    </source>
</evidence>
<organism evidence="10 11">
    <name type="scientific">Micavibrio aeruginosavorus</name>
    <dbReference type="NCBI Taxonomy" id="349221"/>
    <lineage>
        <taxon>Bacteria</taxon>
        <taxon>Pseudomonadati</taxon>
        <taxon>Bdellovibrionota</taxon>
        <taxon>Bdellovibrionia</taxon>
        <taxon>Bdellovibrionales</taxon>
        <taxon>Pseudobdellovibrionaceae</taxon>
        <taxon>Micavibrio</taxon>
    </lineage>
</organism>
<dbReference type="InterPro" id="IPR036094">
    <property type="entry name" value="NadA_sf"/>
</dbReference>
<keyword evidence="8 9" id="KW-0411">Iron-sulfur</keyword>
<keyword evidence="3 9" id="KW-0004">4Fe-4S</keyword>